<evidence type="ECO:0000313" key="2">
    <source>
        <dbReference type="EMBL" id="CAF1936197.1"/>
    </source>
</evidence>
<organism evidence="3 4">
    <name type="scientific">Brassica napus</name>
    <name type="common">Rape</name>
    <dbReference type="NCBI Taxonomy" id="3708"/>
    <lineage>
        <taxon>Eukaryota</taxon>
        <taxon>Viridiplantae</taxon>
        <taxon>Streptophyta</taxon>
        <taxon>Embryophyta</taxon>
        <taxon>Tracheophyta</taxon>
        <taxon>Spermatophyta</taxon>
        <taxon>Magnoliopsida</taxon>
        <taxon>eudicotyledons</taxon>
        <taxon>Gunneridae</taxon>
        <taxon>Pentapetalae</taxon>
        <taxon>rosids</taxon>
        <taxon>malvids</taxon>
        <taxon>Brassicales</taxon>
        <taxon>Brassicaceae</taxon>
        <taxon>Brassiceae</taxon>
        <taxon>Brassica</taxon>
    </lineage>
</organism>
<dbReference type="EMBL" id="HG994369">
    <property type="protein sequence ID" value="CAF1936197.1"/>
    <property type="molecule type" value="Genomic_DNA"/>
</dbReference>
<reference evidence="2" key="3">
    <citation type="submission" date="2021-01" db="EMBL/GenBank/DDBJ databases">
        <authorList>
            <consortium name="Genoscope - CEA"/>
            <person name="William W."/>
        </authorList>
    </citation>
    <scope>NUCLEOTIDE SEQUENCE</scope>
</reference>
<dbReference type="Pfam" id="PF24861">
    <property type="entry name" value="SUS_N"/>
    <property type="match status" value="1"/>
</dbReference>
<dbReference type="PANTHER" id="PTHR31260:SF50">
    <property type="entry name" value="MS5 PROTEIN"/>
    <property type="match status" value="1"/>
</dbReference>
<evidence type="ECO:0000313" key="3">
    <source>
        <dbReference type="EMBL" id="CDY28032.1"/>
    </source>
</evidence>
<proteinExistence type="predicted"/>
<dbReference type="PaxDb" id="3708-A0A078GSD0"/>
<dbReference type="Proteomes" id="UP001295469">
    <property type="component" value="Chromosome C05"/>
</dbReference>
<dbReference type="NCBIfam" id="TIGR01572">
    <property type="entry name" value="A_thl_para_3677"/>
    <property type="match status" value="1"/>
</dbReference>
<protein>
    <submittedName>
        <fullName evidence="2">(rape) hypothetical protein</fullName>
    </submittedName>
    <submittedName>
        <fullName evidence="3">BnaC05g44340D protein</fullName>
    </submittedName>
</protein>
<dbReference type="STRING" id="3708.A0A078GSD0"/>
<dbReference type="PANTHER" id="PTHR31260">
    <property type="entry name" value="CYSTATIN/MONELLIN SUPERFAMILY PROTEIN"/>
    <property type="match status" value="1"/>
</dbReference>
<dbReference type="EMBL" id="LK032213">
    <property type="protein sequence ID" value="CDY28032.1"/>
    <property type="molecule type" value="Genomic_DNA"/>
</dbReference>
<reference evidence="3 4" key="1">
    <citation type="journal article" date="2014" name="Science">
        <title>Plant genetics. Early allopolyploid evolution in the post-Neolithic Brassica napus oilseed genome.</title>
        <authorList>
            <person name="Chalhoub B."/>
            <person name="Denoeud F."/>
            <person name="Liu S."/>
            <person name="Parkin I.A."/>
            <person name="Tang H."/>
            <person name="Wang X."/>
            <person name="Chiquet J."/>
            <person name="Belcram H."/>
            <person name="Tong C."/>
            <person name="Samans B."/>
            <person name="Correa M."/>
            <person name="Da Silva C."/>
            <person name="Just J."/>
            <person name="Falentin C."/>
            <person name="Koh C.S."/>
            <person name="Le Clainche I."/>
            <person name="Bernard M."/>
            <person name="Bento P."/>
            <person name="Noel B."/>
            <person name="Labadie K."/>
            <person name="Alberti A."/>
            <person name="Charles M."/>
            <person name="Arnaud D."/>
            <person name="Guo H."/>
            <person name="Daviaud C."/>
            <person name="Alamery S."/>
            <person name="Jabbari K."/>
            <person name="Zhao M."/>
            <person name="Edger P.P."/>
            <person name="Chelaifa H."/>
            <person name="Tack D."/>
            <person name="Lassalle G."/>
            <person name="Mestiri I."/>
            <person name="Schnel N."/>
            <person name="Le Paslier M.C."/>
            <person name="Fan G."/>
            <person name="Renault V."/>
            <person name="Bayer P.E."/>
            <person name="Golicz A.A."/>
            <person name="Manoli S."/>
            <person name="Lee T.H."/>
            <person name="Thi V.H."/>
            <person name="Chalabi S."/>
            <person name="Hu Q."/>
            <person name="Fan C."/>
            <person name="Tollenaere R."/>
            <person name="Lu Y."/>
            <person name="Battail C."/>
            <person name="Shen J."/>
            <person name="Sidebottom C.H."/>
            <person name="Wang X."/>
            <person name="Canaguier A."/>
            <person name="Chauveau A."/>
            <person name="Berard A."/>
            <person name="Deniot G."/>
            <person name="Guan M."/>
            <person name="Liu Z."/>
            <person name="Sun F."/>
            <person name="Lim Y.P."/>
            <person name="Lyons E."/>
            <person name="Town C.D."/>
            <person name="Bancroft I."/>
            <person name="Wang X."/>
            <person name="Meng J."/>
            <person name="Ma J."/>
            <person name="Pires J.C."/>
            <person name="King G.J."/>
            <person name="Brunel D."/>
            <person name="Delourme R."/>
            <person name="Renard M."/>
            <person name="Aury J.M."/>
            <person name="Adams K.L."/>
            <person name="Batley J."/>
            <person name="Snowdon R.J."/>
            <person name="Tost J."/>
            <person name="Edwards D."/>
            <person name="Zhou Y."/>
            <person name="Hua W."/>
            <person name="Sharpe A.G."/>
            <person name="Paterson A.H."/>
            <person name="Guan C."/>
            <person name="Wincker P."/>
        </authorList>
    </citation>
    <scope>NUCLEOTIDE SEQUENCE [LARGE SCALE GENOMIC DNA]</scope>
    <source>
        <strain evidence="4">cv. Darmor-bzh</strain>
    </source>
</reference>
<dbReference type="Gene3D" id="3.10.450.330">
    <property type="match status" value="1"/>
</dbReference>
<dbReference type="Gramene" id="CDY28032">
    <property type="protein sequence ID" value="CDY28032"/>
    <property type="gene ID" value="GSBRNA2T00038971001"/>
</dbReference>
<dbReference type="AlphaFoldDB" id="A0A078GSD0"/>
<feature type="domain" description="Sucrose synthase N-terminal" evidence="1">
    <location>
        <begin position="308"/>
        <end position="374"/>
    </location>
</feature>
<reference evidence="3" key="2">
    <citation type="submission" date="2014-06" db="EMBL/GenBank/DDBJ databases">
        <authorList>
            <person name="Genoscope - CEA"/>
        </authorList>
    </citation>
    <scope>NUCLEOTIDE SEQUENCE</scope>
</reference>
<accession>A0A078GSD0</accession>
<sequence length="497" mass="57210">MGGRWRRKKKQELLVVGSEYRERRRSYWLWAKKIKSEEEIIRKRKDAETAELWRKVRETDGFDMGELRDHRDWGMHEFSGGKDCLLVVQLYAKVGLHRYNVLEGTNLQLHEIEKYNREGTYMPARYYITLLAAEEDPSATPASLVTFQTELYERKCCTLNLTCLIARLKGRTKSTGNMGRHFRDDRDLPEWPDDKCSSRFLYEVMESEWEENDWIGLYLQVAIVTTDRRDYTYKPNLSGLKILNVVVETEENLPKETLLKCFPSVVVYISYDQDLGGDNGVCKRRAIFPKTLSVVSFGSMVNGVLTRVHSQRERLNETLVAQRNEVLALLSRVEAKGKGILQQNQIIAEFEALPEETQKKIEGGAFFDLLKTTQVHSLKWVTTESFDLDGSESFGLFGSESFHLLVKRSFDLDGSESFGLLVKRSFDLLVISSDLDCSESFCLFGSESFDLLVKSFHLLVKKSFDVLVISFNLFGSESFVLFGSESFDLLIKNTYIS</sequence>
<name>A0A078GSD0_BRANA</name>
<dbReference type="InterPro" id="IPR006462">
    <property type="entry name" value="MS5"/>
</dbReference>
<dbReference type="Proteomes" id="UP000028999">
    <property type="component" value="Unassembled WGS sequence"/>
</dbReference>
<dbReference type="Pfam" id="PF04776">
    <property type="entry name" value="protein_MS5"/>
    <property type="match status" value="1"/>
</dbReference>
<evidence type="ECO:0000313" key="4">
    <source>
        <dbReference type="Proteomes" id="UP000028999"/>
    </source>
</evidence>
<keyword evidence="4" id="KW-1185">Reference proteome</keyword>
<evidence type="ECO:0000259" key="1">
    <source>
        <dbReference type="Pfam" id="PF24861"/>
    </source>
</evidence>
<gene>
    <name evidence="3" type="primary">BnaC05g44340D</name>
    <name evidence="2" type="ORF">DARMORV10_C05P59700.1</name>
    <name evidence="3" type="ORF">GSBRNA2T00038971001</name>
</gene>
<dbReference type="InterPro" id="IPR056735">
    <property type="entry name" value="SUS_N"/>
</dbReference>